<dbReference type="AlphaFoldDB" id="A0A9P4UV93"/>
<comment type="similarity">
    <text evidence="1">Belongs to the oxygen-dependent FAD-linked oxidoreductase family.</text>
</comment>
<dbReference type="EMBL" id="ML996449">
    <property type="protein sequence ID" value="KAF2726523.1"/>
    <property type="molecule type" value="Genomic_DNA"/>
</dbReference>
<dbReference type="Pfam" id="PF01565">
    <property type="entry name" value="FAD_binding_4"/>
    <property type="match status" value="1"/>
</dbReference>
<dbReference type="PANTHER" id="PTHR42973:SF15">
    <property type="entry name" value="FAD-BINDING PCMH-TYPE DOMAIN-CONTAINING PROTEIN"/>
    <property type="match status" value="1"/>
</dbReference>
<dbReference type="SUPFAM" id="SSF56176">
    <property type="entry name" value="FAD-binding/transporter-associated domain-like"/>
    <property type="match status" value="1"/>
</dbReference>
<proteinExistence type="inferred from homology"/>
<dbReference type="PROSITE" id="PS51387">
    <property type="entry name" value="FAD_PCMH"/>
    <property type="match status" value="1"/>
</dbReference>
<sequence>MSSDAGWSDLIKPYNLRLAYTPAVVVIPTTNQHVQDAVVCASQAGLKVQAKSGGHSYARYSSGGKDGSMIISLESLTDVDLDKSTGIVKVGGGVRLGNLADGIWTQGKKALPHGTCPGVGIGGHSTHGGYGHASRHWGLAMDAIVKADVVLANGTLVTASSCQNSEIYWGIRGAADSLAIVTNFNFQTHDAPTSITYFEVQWSGIWDTKKSFTNTFLHLQDFAQNSSVVDNRISFDIYMDGGGSFGPSGAFFGAVDEFNSKIKPEFIRGLKTPTNFIVQSMSWYDYLVKVSGTTTIKVPLTGYDAHDNFFAKSITVPQAAGLTANALNAMYDYMHAATSVSYYVIVNLYGGPGSAINSKDTNFAAYSDRDNLRVFQNYGETAGSIDYINGLNKAIEGAQAQTQFGAYLNYVDPSLDAATAHKLYYGDAVYSRLAALKKSVDPKGVFWNPQAVGN</sequence>
<evidence type="ECO:0000256" key="2">
    <source>
        <dbReference type="ARBA" id="ARBA00022630"/>
    </source>
</evidence>
<evidence type="ECO:0000259" key="5">
    <source>
        <dbReference type="PROSITE" id="PS51387"/>
    </source>
</evidence>
<dbReference type="Gene3D" id="3.30.465.10">
    <property type="match status" value="1"/>
</dbReference>
<dbReference type="GO" id="GO:0016491">
    <property type="term" value="F:oxidoreductase activity"/>
    <property type="evidence" value="ECO:0007669"/>
    <property type="project" value="UniProtKB-KW"/>
</dbReference>
<dbReference type="Proteomes" id="UP000799444">
    <property type="component" value="Unassembled WGS sequence"/>
</dbReference>
<dbReference type="GO" id="GO:0071949">
    <property type="term" value="F:FAD binding"/>
    <property type="evidence" value="ECO:0007669"/>
    <property type="project" value="InterPro"/>
</dbReference>
<accession>A0A9P4UV93</accession>
<dbReference type="InterPro" id="IPR050416">
    <property type="entry name" value="FAD-linked_Oxidoreductase"/>
</dbReference>
<dbReference type="InterPro" id="IPR012951">
    <property type="entry name" value="BBE"/>
</dbReference>
<dbReference type="InterPro" id="IPR016169">
    <property type="entry name" value="FAD-bd_PCMH_sub2"/>
</dbReference>
<keyword evidence="3" id="KW-0274">FAD</keyword>
<dbReference type="InterPro" id="IPR036318">
    <property type="entry name" value="FAD-bd_PCMH-like_sf"/>
</dbReference>
<organism evidence="6 7">
    <name type="scientific">Polyplosphaeria fusca</name>
    <dbReference type="NCBI Taxonomy" id="682080"/>
    <lineage>
        <taxon>Eukaryota</taxon>
        <taxon>Fungi</taxon>
        <taxon>Dikarya</taxon>
        <taxon>Ascomycota</taxon>
        <taxon>Pezizomycotina</taxon>
        <taxon>Dothideomycetes</taxon>
        <taxon>Pleosporomycetidae</taxon>
        <taxon>Pleosporales</taxon>
        <taxon>Tetraplosphaeriaceae</taxon>
        <taxon>Polyplosphaeria</taxon>
    </lineage>
</organism>
<dbReference type="PANTHER" id="PTHR42973">
    <property type="entry name" value="BINDING OXIDOREDUCTASE, PUTATIVE (AFU_ORTHOLOGUE AFUA_1G17690)-RELATED"/>
    <property type="match status" value="1"/>
</dbReference>
<gene>
    <name evidence="6" type="ORF">EJ04DRAFT_571193</name>
</gene>
<dbReference type="Gene3D" id="3.40.462.20">
    <property type="match status" value="1"/>
</dbReference>
<dbReference type="Pfam" id="PF08031">
    <property type="entry name" value="BBE"/>
    <property type="match status" value="1"/>
</dbReference>
<keyword evidence="2" id="KW-0285">Flavoprotein</keyword>
<dbReference type="InterPro" id="IPR016166">
    <property type="entry name" value="FAD-bd_PCMH"/>
</dbReference>
<dbReference type="InterPro" id="IPR006094">
    <property type="entry name" value="Oxid_FAD_bind_N"/>
</dbReference>
<comment type="caution">
    <text evidence="6">The sequence shown here is derived from an EMBL/GenBank/DDBJ whole genome shotgun (WGS) entry which is preliminary data.</text>
</comment>
<feature type="domain" description="FAD-binding PCMH-type" evidence="5">
    <location>
        <begin position="18"/>
        <end position="191"/>
    </location>
</feature>
<keyword evidence="4" id="KW-0560">Oxidoreductase</keyword>
<evidence type="ECO:0000256" key="3">
    <source>
        <dbReference type="ARBA" id="ARBA00022827"/>
    </source>
</evidence>
<reference evidence="6" key="1">
    <citation type="journal article" date="2020" name="Stud. Mycol.">
        <title>101 Dothideomycetes genomes: a test case for predicting lifestyles and emergence of pathogens.</title>
        <authorList>
            <person name="Haridas S."/>
            <person name="Albert R."/>
            <person name="Binder M."/>
            <person name="Bloem J."/>
            <person name="Labutti K."/>
            <person name="Salamov A."/>
            <person name="Andreopoulos B."/>
            <person name="Baker S."/>
            <person name="Barry K."/>
            <person name="Bills G."/>
            <person name="Bluhm B."/>
            <person name="Cannon C."/>
            <person name="Castanera R."/>
            <person name="Culley D."/>
            <person name="Daum C."/>
            <person name="Ezra D."/>
            <person name="Gonzalez J."/>
            <person name="Henrissat B."/>
            <person name="Kuo A."/>
            <person name="Liang C."/>
            <person name="Lipzen A."/>
            <person name="Lutzoni F."/>
            <person name="Magnuson J."/>
            <person name="Mondo S."/>
            <person name="Nolan M."/>
            <person name="Ohm R."/>
            <person name="Pangilinan J."/>
            <person name="Park H.-J."/>
            <person name="Ramirez L."/>
            <person name="Alfaro M."/>
            <person name="Sun H."/>
            <person name="Tritt A."/>
            <person name="Yoshinaga Y."/>
            <person name="Zwiers L.-H."/>
            <person name="Turgeon B."/>
            <person name="Goodwin S."/>
            <person name="Spatafora J."/>
            <person name="Crous P."/>
            <person name="Grigoriev I."/>
        </authorList>
    </citation>
    <scope>NUCLEOTIDE SEQUENCE</scope>
    <source>
        <strain evidence="6">CBS 125425</strain>
    </source>
</reference>
<keyword evidence="7" id="KW-1185">Reference proteome</keyword>
<dbReference type="OrthoDB" id="407275at2759"/>
<evidence type="ECO:0000313" key="7">
    <source>
        <dbReference type="Proteomes" id="UP000799444"/>
    </source>
</evidence>
<protein>
    <submittedName>
        <fullName evidence="6">FAD-binding domain-containing protein</fullName>
    </submittedName>
</protein>
<evidence type="ECO:0000313" key="6">
    <source>
        <dbReference type="EMBL" id="KAF2726523.1"/>
    </source>
</evidence>
<evidence type="ECO:0000256" key="1">
    <source>
        <dbReference type="ARBA" id="ARBA00005466"/>
    </source>
</evidence>
<name>A0A9P4UV93_9PLEO</name>
<evidence type="ECO:0000256" key="4">
    <source>
        <dbReference type="ARBA" id="ARBA00023002"/>
    </source>
</evidence>